<dbReference type="PROSITE" id="PS00571">
    <property type="entry name" value="AMIDASES"/>
    <property type="match status" value="1"/>
</dbReference>
<feature type="active site" description="Acyl-ester intermediate" evidence="5">
    <location>
        <position position="232"/>
    </location>
</feature>
<dbReference type="SUPFAM" id="SSF75304">
    <property type="entry name" value="Amidase signature (AS) enzymes"/>
    <property type="match status" value="1"/>
</dbReference>
<dbReference type="PANTHER" id="PTHR46072">
    <property type="entry name" value="AMIDASE-RELATED-RELATED"/>
    <property type="match status" value="1"/>
</dbReference>
<feature type="active site" description="Charge relay system" evidence="5">
    <location>
        <position position="133"/>
    </location>
</feature>
<keyword evidence="4" id="KW-0378">Hydrolase</keyword>
<evidence type="ECO:0000313" key="9">
    <source>
        <dbReference type="Proteomes" id="UP000054302"/>
    </source>
</evidence>
<evidence type="ECO:0000256" key="5">
    <source>
        <dbReference type="PIRSR" id="PIRSR001221-1"/>
    </source>
</evidence>
<dbReference type="PANTHER" id="PTHR46072:SF11">
    <property type="entry name" value="AMIDASE-RELATED"/>
    <property type="match status" value="1"/>
</dbReference>
<dbReference type="InterPro" id="IPR020556">
    <property type="entry name" value="Amidase_CS"/>
</dbReference>
<dbReference type="OrthoDB" id="6428749at2759"/>
<proteinExistence type="inferred from homology"/>
<feature type="active site" description="Charge relay system" evidence="5">
    <location>
        <position position="208"/>
    </location>
</feature>
<dbReference type="Proteomes" id="UP000054302">
    <property type="component" value="Unassembled WGS sequence"/>
</dbReference>
<dbReference type="AlphaFoldDB" id="A0A0D1ZJ42"/>
<dbReference type="InterPro" id="IPR036928">
    <property type="entry name" value="AS_sf"/>
</dbReference>
<evidence type="ECO:0000256" key="6">
    <source>
        <dbReference type="PIRSR" id="PIRSR001221-2"/>
    </source>
</evidence>
<dbReference type="Pfam" id="PF01425">
    <property type="entry name" value="Amidase"/>
    <property type="match status" value="1"/>
</dbReference>
<keyword evidence="9" id="KW-1185">Reference proteome</keyword>
<dbReference type="GO" id="GO:0004040">
    <property type="term" value="F:amidase activity"/>
    <property type="evidence" value="ECO:0007669"/>
    <property type="project" value="UniProtKB-EC"/>
</dbReference>
<comment type="similarity">
    <text evidence="2">Belongs to the amidase family.</text>
</comment>
<dbReference type="GeneID" id="27322960"/>
<gene>
    <name evidence="8" type="ORF">PV10_05115</name>
</gene>
<feature type="binding site" evidence="6">
    <location>
        <begin position="229"/>
        <end position="232"/>
    </location>
    <ligand>
        <name>substrate</name>
    </ligand>
</feature>
<comment type="catalytic activity">
    <reaction evidence="1">
        <text>a monocarboxylic acid amide + H2O = a monocarboxylate + NH4(+)</text>
        <dbReference type="Rhea" id="RHEA:12020"/>
        <dbReference type="ChEBI" id="CHEBI:15377"/>
        <dbReference type="ChEBI" id="CHEBI:28938"/>
        <dbReference type="ChEBI" id="CHEBI:35757"/>
        <dbReference type="ChEBI" id="CHEBI:83628"/>
        <dbReference type="EC" id="3.5.1.4"/>
    </reaction>
</comment>
<evidence type="ECO:0000313" key="8">
    <source>
        <dbReference type="EMBL" id="KIV93944.1"/>
    </source>
</evidence>
<dbReference type="EC" id="3.5.1.4" evidence="3"/>
<organism evidence="8 9">
    <name type="scientific">Exophiala mesophila</name>
    <name type="common">Black yeast-like fungus</name>
    <dbReference type="NCBI Taxonomy" id="212818"/>
    <lineage>
        <taxon>Eukaryota</taxon>
        <taxon>Fungi</taxon>
        <taxon>Dikarya</taxon>
        <taxon>Ascomycota</taxon>
        <taxon>Pezizomycotina</taxon>
        <taxon>Eurotiomycetes</taxon>
        <taxon>Chaetothyriomycetidae</taxon>
        <taxon>Chaetothyriales</taxon>
        <taxon>Herpotrichiellaceae</taxon>
        <taxon>Exophiala</taxon>
    </lineage>
</organism>
<feature type="binding site" evidence="6">
    <location>
        <position position="182"/>
    </location>
    <ligand>
        <name>substrate</name>
    </ligand>
</feature>
<dbReference type="InterPro" id="IPR023631">
    <property type="entry name" value="Amidase_dom"/>
</dbReference>
<protein>
    <recommendedName>
        <fullName evidence="3">amidase</fullName>
        <ecNumber evidence="3">3.5.1.4</ecNumber>
    </recommendedName>
</protein>
<evidence type="ECO:0000256" key="4">
    <source>
        <dbReference type="ARBA" id="ARBA00022801"/>
    </source>
</evidence>
<dbReference type="VEuPathDB" id="FungiDB:PV10_05115"/>
<dbReference type="RefSeq" id="XP_016225518.1">
    <property type="nucleotide sequence ID" value="XM_016369730.1"/>
</dbReference>
<dbReference type="EMBL" id="KN847522">
    <property type="protein sequence ID" value="KIV93944.1"/>
    <property type="molecule type" value="Genomic_DNA"/>
</dbReference>
<accession>A0A0D1ZJ42</accession>
<evidence type="ECO:0000256" key="1">
    <source>
        <dbReference type="ARBA" id="ARBA00001311"/>
    </source>
</evidence>
<feature type="domain" description="Amidase" evidence="7">
    <location>
        <begin position="79"/>
        <end position="543"/>
    </location>
</feature>
<name>A0A0D1ZJ42_EXOME</name>
<sequence>MATSDYVQASATARKRRAANISAFYKPPSWPEQDLPNNLTEFGLNSGYLTPDELEVVQSEADVILEKIKSKTWTSLHVAKAFCKASALAQQLTNCLTEVLYAEAEQRAQELDDYQARTGKLIGPLHGLPISLKDCFITAPHPSSNGLAAFANEPLDQDTLLVTLLRDLGAVFYVKTNVPVAMMMAETNNNVWGETRNPLHKLLSPGGSSGGEGALIAFKASPLGIGTDIGGSIRIPAGWCHLYGLKPSFGRFPTYGGKPGIAGQEYILAVNGPMARSLKTIQLYSEAVLSEQVSPWDYDHKALPIPWRKNVIQPPGRKLRFGLIGVDDGLVHCHPPVERALKMTKAALEKQGHEVIPWSVDDHDVIIKNLQAAFFDLGGAAIMDIVKPYNEPVFPSMQGYAVAAEAGEGELGPTKMRMMNMRRNQLQKAYLDRWNASATDGKPRIDGIIQAVSPWAAPRLGETQRSGLYVGYTGVWNLLDFSACTFPVTFADKNLDPPRDMSSFKQLSDIDGRIQRDYDPELYHGAPVSLQIVGRRLEEEKVLEMTEVIANALKAA</sequence>
<dbReference type="Gene3D" id="3.90.1300.10">
    <property type="entry name" value="Amidase signature (AS) domain"/>
    <property type="match status" value="1"/>
</dbReference>
<evidence type="ECO:0000259" key="7">
    <source>
        <dbReference type="Pfam" id="PF01425"/>
    </source>
</evidence>
<dbReference type="STRING" id="212818.A0A0D1ZJ42"/>
<evidence type="ECO:0000256" key="2">
    <source>
        <dbReference type="ARBA" id="ARBA00009199"/>
    </source>
</evidence>
<dbReference type="PIRSF" id="PIRSF001221">
    <property type="entry name" value="Amidase_fungi"/>
    <property type="match status" value="1"/>
</dbReference>
<feature type="binding site" evidence="6">
    <location>
        <position position="208"/>
    </location>
    <ligand>
        <name>substrate</name>
    </ligand>
</feature>
<reference evidence="8 9" key="1">
    <citation type="submission" date="2015-01" db="EMBL/GenBank/DDBJ databases">
        <title>The Genome Sequence of Exophiala mesophila CBS40295.</title>
        <authorList>
            <consortium name="The Broad Institute Genomics Platform"/>
            <person name="Cuomo C."/>
            <person name="de Hoog S."/>
            <person name="Gorbushina A."/>
            <person name="Stielow B."/>
            <person name="Teixiera M."/>
            <person name="Abouelleil A."/>
            <person name="Chapman S.B."/>
            <person name="Priest M."/>
            <person name="Young S.K."/>
            <person name="Wortman J."/>
            <person name="Nusbaum C."/>
            <person name="Birren B."/>
        </authorList>
    </citation>
    <scope>NUCLEOTIDE SEQUENCE [LARGE SCALE GENOMIC DNA]</scope>
    <source>
        <strain evidence="8 9">CBS 40295</strain>
    </source>
</reference>
<evidence type="ECO:0000256" key="3">
    <source>
        <dbReference type="ARBA" id="ARBA00012922"/>
    </source>
</evidence>
<dbReference type="HOGENOM" id="CLU_009600_9_2_1"/>
<dbReference type="OMA" id="DPEFYHG"/>